<feature type="region of interest" description="Disordered" evidence="1">
    <location>
        <begin position="209"/>
        <end position="258"/>
    </location>
</feature>
<evidence type="ECO:0000313" key="3">
    <source>
        <dbReference type="Proteomes" id="UP000013827"/>
    </source>
</evidence>
<dbReference type="Proteomes" id="UP000013827">
    <property type="component" value="Unassembled WGS sequence"/>
</dbReference>
<keyword evidence="3" id="KW-1185">Reference proteome</keyword>
<evidence type="ECO:0000313" key="2">
    <source>
        <dbReference type="EnsemblProtists" id="EOD23926"/>
    </source>
</evidence>
<reference evidence="3" key="1">
    <citation type="journal article" date="2013" name="Nature">
        <title>Pan genome of the phytoplankton Emiliania underpins its global distribution.</title>
        <authorList>
            <person name="Read B.A."/>
            <person name="Kegel J."/>
            <person name="Klute M.J."/>
            <person name="Kuo A."/>
            <person name="Lefebvre S.C."/>
            <person name="Maumus F."/>
            <person name="Mayer C."/>
            <person name="Miller J."/>
            <person name="Monier A."/>
            <person name="Salamov A."/>
            <person name="Young J."/>
            <person name="Aguilar M."/>
            <person name="Claverie J.M."/>
            <person name="Frickenhaus S."/>
            <person name="Gonzalez K."/>
            <person name="Herman E.K."/>
            <person name="Lin Y.C."/>
            <person name="Napier J."/>
            <person name="Ogata H."/>
            <person name="Sarno A.F."/>
            <person name="Shmutz J."/>
            <person name="Schroeder D."/>
            <person name="de Vargas C."/>
            <person name="Verret F."/>
            <person name="von Dassow P."/>
            <person name="Valentin K."/>
            <person name="Van de Peer Y."/>
            <person name="Wheeler G."/>
            <person name="Dacks J.B."/>
            <person name="Delwiche C.F."/>
            <person name="Dyhrman S.T."/>
            <person name="Glockner G."/>
            <person name="John U."/>
            <person name="Richards T."/>
            <person name="Worden A.Z."/>
            <person name="Zhang X."/>
            <person name="Grigoriev I.V."/>
            <person name="Allen A.E."/>
            <person name="Bidle K."/>
            <person name="Borodovsky M."/>
            <person name="Bowler C."/>
            <person name="Brownlee C."/>
            <person name="Cock J.M."/>
            <person name="Elias M."/>
            <person name="Gladyshev V.N."/>
            <person name="Groth M."/>
            <person name="Guda C."/>
            <person name="Hadaegh A."/>
            <person name="Iglesias-Rodriguez M.D."/>
            <person name="Jenkins J."/>
            <person name="Jones B.M."/>
            <person name="Lawson T."/>
            <person name="Leese F."/>
            <person name="Lindquist E."/>
            <person name="Lobanov A."/>
            <person name="Lomsadze A."/>
            <person name="Malik S.B."/>
            <person name="Marsh M.E."/>
            <person name="Mackinder L."/>
            <person name="Mock T."/>
            <person name="Mueller-Roeber B."/>
            <person name="Pagarete A."/>
            <person name="Parker M."/>
            <person name="Probert I."/>
            <person name="Quesneville H."/>
            <person name="Raines C."/>
            <person name="Rensing S.A."/>
            <person name="Riano-Pachon D.M."/>
            <person name="Richier S."/>
            <person name="Rokitta S."/>
            <person name="Shiraiwa Y."/>
            <person name="Soanes D.M."/>
            <person name="van der Giezen M."/>
            <person name="Wahlund T.M."/>
            <person name="Williams B."/>
            <person name="Wilson W."/>
            <person name="Wolfe G."/>
            <person name="Wurch L.L."/>
        </authorList>
    </citation>
    <scope>NUCLEOTIDE SEQUENCE</scope>
</reference>
<dbReference type="AlphaFoldDB" id="A0A0D3JK91"/>
<organism evidence="2 3">
    <name type="scientific">Emiliania huxleyi (strain CCMP1516)</name>
    <dbReference type="NCBI Taxonomy" id="280463"/>
    <lineage>
        <taxon>Eukaryota</taxon>
        <taxon>Haptista</taxon>
        <taxon>Haptophyta</taxon>
        <taxon>Prymnesiophyceae</taxon>
        <taxon>Isochrysidales</taxon>
        <taxon>Noelaerhabdaceae</taxon>
        <taxon>Emiliania</taxon>
    </lineage>
</organism>
<evidence type="ECO:0000256" key="1">
    <source>
        <dbReference type="SAM" id="MobiDB-lite"/>
    </source>
</evidence>
<evidence type="ECO:0008006" key="4">
    <source>
        <dbReference type="Google" id="ProtNLM"/>
    </source>
</evidence>
<accession>A0A0D3JK91</accession>
<dbReference type="EnsemblProtists" id="EOD23926">
    <property type="protein sequence ID" value="EOD23926"/>
    <property type="gene ID" value="EMIHUDRAFT_450612"/>
</dbReference>
<dbReference type="HOGENOM" id="CLU_744820_0_0_1"/>
<feature type="region of interest" description="Disordered" evidence="1">
    <location>
        <begin position="169"/>
        <end position="194"/>
    </location>
</feature>
<name>A0A0D3JK91_EMIH1</name>
<dbReference type="PaxDb" id="2903-EOD23926"/>
<proteinExistence type="predicted"/>
<dbReference type="KEGG" id="ehx:EMIHUDRAFT_450612"/>
<reference evidence="2" key="2">
    <citation type="submission" date="2024-10" db="UniProtKB">
        <authorList>
            <consortium name="EnsemblProtists"/>
        </authorList>
    </citation>
    <scope>IDENTIFICATION</scope>
</reference>
<dbReference type="GeneID" id="17269471"/>
<sequence>MLTVPHLERGRRQANRKAWLAAAALFFFAAVCVIASGAVTPPRQTNDHSAADENAAAQQAVATDFASALDTLQKTQQAQDAYISSMDSQYQAHDTGGGPGLKGDMMPAGSGLDDKGTEAATVEYMRLQDGTQRNMIDATRRFATGAPLASPLEPLRRDRSREEVDAMMEGEGVESKTGSAMHSSERPSPLADERGAGKALGAAAYANVEQAEHSVEQSLGFAPPDEKRHRAHPAAASPAGESLQVSLHSPPAARAAPAEKKMYSPAECYGDQAGCSQRLEEHPADLVGGHTNAVILASVAGFAAGGGPLSGGAAGLLANTVLAEDEDPPPAPTRGGLTCGGSCEYGGGTPGRCAPKEDAAAGAARFCFQDRR</sequence>
<dbReference type="RefSeq" id="XP_005776355.1">
    <property type="nucleotide sequence ID" value="XM_005776298.1"/>
</dbReference>
<protein>
    <recommendedName>
        <fullName evidence="4">Transmembrane protein</fullName>
    </recommendedName>
</protein>